<reference evidence="2" key="1">
    <citation type="submission" date="2024-02" db="EMBL/GenBank/DDBJ databases">
        <authorList>
            <consortium name="ELIXIR-Norway"/>
            <consortium name="Elixir Norway"/>
        </authorList>
    </citation>
    <scope>NUCLEOTIDE SEQUENCE</scope>
</reference>
<protein>
    <recommendedName>
        <fullName evidence="4">Transmembrane protein</fullName>
    </recommendedName>
</protein>
<keyword evidence="3" id="KW-1185">Reference proteome</keyword>
<name>A0ABP0TGK1_9BRYO</name>
<dbReference type="PANTHER" id="PTHR34262">
    <property type="entry name" value="TRANSMEMBRANE PROTEIN 220"/>
    <property type="match status" value="1"/>
</dbReference>
<evidence type="ECO:0000256" key="1">
    <source>
        <dbReference type="SAM" id="Phobius"/>
    </source>
</evidence>
<feature type="transmembrane region" description="Helical" evidence="1">
    <location>
        <begin position="146"/>
        <end position="162"/>
    </location>
</feature>
<dbReference type="Pfam" id="PF15071">
    <property type="entry name" value="TMEM220"/>
    <property type="match status" value="1"/>
</dbReference>
<dbReference type="PANTHER" id="PTHR34262:SF1">
    <property type="entry name" value="TRANSMEMBRANE PROTEIN 220"/>
    <property type="match status" value="1"/>
</dbReference>
<feature type="transmembrane region" description="Helical" evidence="1">
    <location>
        <begin position="43"/>
        <end position="64"/>
    </location>
</feature>
<evidence type="ECO:0008006" key="4">
    <source>
        <dbReference type="Google" id="ProtNLM"/>
    </source>
</evidence>
<proteinExistence type="predicted"/>
<dbReference type="Proteomes" id="UP001497512">
    <property type="component" value="Chromosome 10"/>
</dbReference>
<dbReference type="EMBL" id="OZ019902">
    <property type="protein sequence ID" value="CAK9193471.1"/>
    <property type="molecule type" value="Genomic_DNA"/>
</dbReference>
<gene>
    <name evidence="2" type="ORF">CSSPTR1EN2_LOCUS2012</name>
</gene>
<dbReference type="InterPro" id="IPR029377">
    <property type="entry name" value="TMEM220"/>
</dbReference>
<keyword evidence="1" id="KW-0812">Transmembrane</keyword>
<evidence type="ECO:0000313" key="3">
    <source>
        <dbReference type="Proteomes" id="UP001497512"/>
    </source>
</evidence>
<feature type="transmembrane region" description="Helical" evidence="1">
    <location>
        <begin position="17"/>
        <end position="36"/>
    </location>
</feature>
<organism evidence="2 3">
    <name type="scientific">Sphagnum troendelagicum</name>
    <dbReference type="NCBI Taxonomy" id="128251"/>
    <lineage>
        <taxon>Eukaryota</taxon>
        <taxon>Viridiplantae</taxon>
        <taxon>Streptophyta</taxon>
        <taxon>Embryophyta</taxon>
        <taxon>Bryophyta</taxon>
        <taxon>Sphagnophytina</taxon>
        <taxon>Sphagnopsida</taxon>
        <taxon>Sphagnales</taxon>
        <taxon>Sphagnaceae</taxon>
        <taxon>Sphagnum</taxon>
    </lineage>
</organism>
<accession>A0ABP0TGK1</accession>
<keyword evidence="1" id="KW-0472">Membrane</keyword>
<sequence>MADGTEAGAAHVLKPSLGIRMCCLSMAGIFASSAFLQLNDVDWCLWLPLFAIAALVCLIHSFRFQSLSRGAAYVVLMAAVAKFVDNVVQNCQEKQKGHQHLNWHQFIISHFMQKQQKWEMIGSLLVCLCMGLQLDASGGLFPGTKWLVIVSTGIALCTAILLKRRTKCPLLTITRT</sequence>
<evidence type="ECO:0000313" key="2">
    <source>
        <dbReference type="EMBL" id="CAK9193471.1"/>
    </source>
</evidence>
<keyword evidence="1" id="KW-1133">Transmembrane helix</keyword>